<dbReference type="GO" id="GO:0016787">
    <property type="term" value="F:hydrolase activity"/>
    <property type="evidence" value="ECO:0007669"/>
    <property type="project" value="InterPro"/>
</dbReference>
<dbReference type="STRING" id="1121291.SAMN02745134_00084"/>
<proteinExistence type="predicted"/>
<dbReference type="Gene3D" id="3.40.50.300">
    <property type="entry name" value="P-loop containing nucleotide triphosphate hydrolases"/>
    <property type="match status" value="1"/>
</dbReference>
<dbReference type="GO" id="GO:0006793">
    <property type="term" value="P:phosphorus metabolic process"/>
    <property type="evidence" value="ECO:0007669"/>
    <property type="project" value="UniProtKB-ARBA"/>
</dbReference>
<evidence type="ECO:0000259" key="2">
    <source>
        <dbReference type="PROSITE" id="PS51192"/>
    </source>
</evidence>
<dbReference type="SUPFAM" id="SSF52540">
    <property type="entry name" value="P-loop containing nucleoside triphosphate hydrolases"/>
    <property type="match status" value="1"/>
</dbReference>
<dbReference type="Pfam" id="PF04851">
    <property type="entry name" value="ResIII"/>
    <property type="match status" value="1"/>
</dbReference>
<sequence length="272" mass="32015">MKIFVATKELGFHTKVYVFEMEEEYKIIIGSSNITQRALKSNIEWNIRAISKKYNNFTKEILEAYLSLWEKTSELDENFLIKYAEFIKRIKEDNKNNKLEFKDYEIIKPNKMQERALESLNRIRNNGEKRSIVIAATGTGKTYMAAFDVLNCNPQKMLFIVHREDILRDAMKTFRKLAKNRDKTMGFFTGNKKDLEADYLFSTIQSMNISLEEFDENQFEYIVIDEAHHSSSPSYQRVINYFKPKFLLGMTATPERSDSDNIYDIYDNNVAL</sequence>
<name>A0A1W1WY02_9CLOT</name>
<dbReference type="PROSITE" id="PS50035">
    <property type="entry name" value="PLD"/>
    <property type="match status" value="1"/>
</dbReference>
<dbReference type="CDD" id="cd18032">
    <property type="entry name" value="DEXHc_RE_I_III_res"/>
    <property type="match status" value="1"/>
</dbReference>
<gene>
    <name evidence="3" type="ORF">SAMN02745134_00084</name>
</gene>
<feature type="domain" description="PLD phosphodiesterase" evidence="1">
    <location>
        <begin position="13"/>
        <end position="38"/>
    </location>
</feature>
<dbReference type="PANTHER" id="PTHR47396">
    <property type="entry name" value="TYPE I RESTRICTION ENZYME ECOKI R PROTEIN"/>
    <property type="match status" value="1"/>
</dbReference>
<dbReference type="Proteomes" id="UP000192468">
    <property type="component" value="Unassembled WGS sequence"/>
</dbReference>
<dbReference type="Gene3D" id="3.30.870.10">
    <property type="entry name" value="Endonuclease Chain A"/>
    <property type="match status" value="1"/>
</dbReference>
<feature type="domain" description="Helicase ATP-binding" evidence="2">
    <location>
        <begin position="122"/>
        <end position="272"/>
    </location>
</feature>
<dbReference type="InterPro" id="IPR014001">
    <property type="entry name" value="Helicase_ATP-bd"/>
</dbReference>
<dbReference type="EMBL" id="FWXH01000002">
    <property type="protein sequence ID" value="SMC16460.1"/>
    <property type="molecule type" value="Genomic_DNA"/>
</dbReference>
<evidence type="ECO:0000259" key="1">
    <source>
        <dbReference type="PROSITE" id="PS50035"/>
    </source>
</evidence>
<dbReference type="InterPro" id="IPR027417">
    <property type="entry name" value="P-loop_NTPase"/>
</dbReference>
<dbReference type="GO" id="GO:0003677">
    <property type="term" value="F:DNA binding"/>
    <property type="evidence" value="ECO:0007669"/>
    <property type="project" value="InterPro"/>
</dbReference>
<dbReference type="InterPro" id="IPR050742">
    <property type="entry name" value="Helicase_Restrict-Modif_Enz"/>
</dbReference>
<dbReference type="RefSeq" id="WP_084113309.1">
    <property type="nucleotide sequence ID" value="NZ_FWXH01000002.1"/>
</dbReference>
<dbReference type="GO" id="GO:0005524">
    <property type="term" value="F:ATP binding"/>
    <property type="evidence" value="ECO:0007669"/>
    <property type="project" value="InterPro"/>
</dbReference>
<dbReference type="InterPro" id="IPR006935">
    <property type="entry name" value="Helicase/UvrB_N"/>
</dbReference>
<dbReference type="InterPro" id="IPR001736">
    <property type="entry name" value="PLipase_D/transphosphatidylase"/>
</dbReference>
<evidence type="ECO:0000313" key="3">
    <source>
        <dbReference type="EMBL" id="SMC16460.1"/>
    </source>
</evidence>
<dbReference type="PANTHER" id="PTHR47396:SF1">
    <property type="entry name" value="ATP-DEPENDENT HELICASE IRC3-RELATED"/>
    <property type="match status" value="1"/>
</dbReference>
<dbReference type="AlphaFoldDB" id="A0A1W1WY02"/>
<keyword evidence="4" id="KW-1185">Reference proteome</keyword>
<evidence type="ECO:0000313" key="4">
    <source>
        <dbReference type="Proteomes" id="UP000192468"/>
    </source>
</evidence>
<dbReference type="SMART" id="SM00487">
    <property type="entry name" value="DEXDc"/>
    <property type="match status" value="1"/>
</dbReference>
<dbReference type="GO" id="GO:0005829">
    <property type="term" value="C:cytosol"/>
    <property type="evidence" value="ECO:0007669"/>
    <property type="project" value="TreeGrafter"/>
</dbReference>
<reference evidence="3 4" key="1">
    <citation type="submission" date="2017-04" db="EMBL/GenBank/DDBJ databases">
        <authorList>
            <person name="Afonso C.L."/>
            <person name="Miller P.J."/>
            <person name="Scott M.A."/>
            <person name="Spackman E."/>
            <person name="Goraichik I."/>
            <person name="Dimitrov K.M."/>
            <person name="Suarez D.L."/>
            <person name="Swayne D.E."/>
        </authorList>
    </citation>
    <scope>NUCLEOTIDE SEQUENCE [LARGE SCALE GENOMIC DNA]</scope>
    <source>
        <strain evidence="3 4">DSM 12555</strain>
    </source>
</reference>
<organism evidence="3 4">
    <name type="scientific">Clostridium acidisoli DSM 12555</name>
    <dbReference type="NCBI Taxonomy" id="1121291"/>
    <lineage>
        <taxon>Bacteria</taxon>
        <taxon>Bacillati</taxon>
        <taxon>Bacillota</taxon>
        <taxon>Clostridia</taxon>
        <taxon>Eubacteriales</taxon>
        <taxon>Clostridiaceae</taxon>
        <taxon>Clostridium</taxon>
    </lineage>
</organism>
<dbReference type="PROSITE" id="PS51192">
    <property type="entry name" value="HELICASE_ATP_BIND_1"/>
    <property type="match status" value="1"/>
</dbReference>
<accession>A0A1W1WY02</accession>
<protein>
    <submittedName>
        <fullName evidence="3">PLD-like domain-containing protein</fullName>
    </submittedName>
</protein>